<evidence type="ECO:0000256" key="2">
    <source>
        <dbReference type="ARBA" id="ARBA00022741"/>
    </source>
</evidence>
<gene>
    <name evidence="6" type="ORF">S01H1_60291</name>
</gene>
<dbReference type="SUPFAM" id="SSF52540">
    <property type="entry name" value="P-loop containing nucleoside triphosphate hydrolases"/>
    <property type="match status" value="1"/>
</dbReference>
<dbReference type="PANTHER" id="PTHR45900:SF1">
    <property type="entry name" value="MITOCHONDRIAL DNA REPAIR PROTEIN RECA HOMOLOG-RELATED"/>
    <property type="match status" value="1"/>
</dbReference>
<evidence type="ECO:0000256" key="4">
    <source>
        <dbReference type="ARBA" id="ARBA00023172"/>
    </source>
</evidence>
<evidence type="ECO:0000256" key="3">
    <source>
        <dbReference type="ARBA" id="ARBA00022840"/>
    </source>
</evidence>
<dbReference type="Pfam" id="PF00154">
    <property type="entry name" value="RecA_N"/>
    <property type="match status" value="1"/>
</dbReference>
<dbReference type="GO" id="GO:0003697">
    <property type="term" value="F:single-stranded DNA binding"/>
    <property type="evidence" value="ECO:0007669"/>
    <property type="project" value="InterPro"/>
</dbReference>
<evidence type="ECO:0000313" key="6">
    <source>
        <dbReference type="EMBL" id="GAG19491.1"/>
    </source>
</evidence>
<dbReference type="EMBL" id="BARS01039490">
    <property type="protein sequence ID" value="GAG19491.1"/>
    <property type="molecule type" value="Genomic_DNA"/>
</dbReference>
<keyword evidence="4" id="KW-0233">DNA recombination</keyword>
<dbReference type="AlphaFoldDB" id="X0X3D6"/>
<comment type="similarity">
    <text evidence="1">Belongs to the RecA family.</text>
</comment>
<accession>X0X3D6</accession>
<comment type="caution">
    <text evidence="6">The sequence shown here is derived from an EMBL/GenBank/DDBJ whole genome shotgun (WGS) entry which is preliminary data.</text>
</comment>
<feature type="domain" description="RecA-like N-terminal" evidence="5">
    <location>
        <begin position="26"/>
        <end position="190"/>
    </location>
</feature>
<keyword evidence="2" id="KW-0547">Nucleotide-binding</keyword>
<protein>
    <recommendedName>
        <fullName evidence="5">RecA-like N-terminal domain-containing protein</fullName>
    </recommendedName>
</protein>
<sequence length="192" mass="21338">MKEKEIRKRLHAINLTEQFAKLVKYRIPTGIIAVDRIIHGGVPSGKITELYGGWSAGKTRLLLHVIAQTLRLGGWAVLIDEERALEAGLCDLVGLDVNHPKFIVVDPDDIETIEEVFEFITKTINIIRTEDPSGFLLIGWDSLASTPTKDDLKESEDIGEKVNIAGARRAKLVGRGLRKISSKLYKTHSCLV</sequence>
<dbReference type="InterPro" id="IPR027417">
    <property type="entry name" value="P-loop_NTPase"/>
</dbReference>
<reference evidence="6" key="1">
    <citation type="journal article" date="2014" name="Front. Microbiol.">
        <title>High frequency of phylogenetically diverse reductive dehalogenase-homologous genes in deep subseafloor sedimentary metagenomes.</title>
        <authorList>
            <person name="Kawai M."/>
            <person name="Futagami T."/>
            <person name="Toyoda A."/>
            <person name="Takaki Y."/>
            <person name="Nishi S."/>
            <person name="Hori S."/>
            <person name="Arai W."/>
            <person name="Tsubouchi T."/>
            <person name="Morono Y."/>
            <person name="Uchiyama I."/>
            <person name="Ito T."/>
            <person name="Fujiyama A."/>
            <person name="Inagaki F."/>
            <person name="Takami H."/>
        </authorList>
    </citation>
    <scope>NUCLEOTIDE SEQUENCE</scope>
    <source>
        <strain evidence="6">Expedition CK06-06</strain>
    </source>
</reference>
<keyword evidence="3" id="KW-0067">ATP-binding</keyword>
<evidence type="ECO:0000259" key="5">
    <source>
        <dbReference type="Pfam" id="PF00154"/>
    </source>
</evidence>
<dbReference type="GO" id="GO:0006310">
    <property type="term" value="P:DNA recombination"/>
    <property type="evidence" value="ECO:0007669"/>
    <property type="project" value="UniProtKB-KW"/>
</dbReference>
<dbReference type="InterPro" id="IPR013765">
    <property type="entry name" value="DNA_recomb/repair_RecA"/>
</dbReference>
<dbReference type="GO" id="GO:0005524">
    <property type="term" value="F:ATP binding"/>
    <property type="evidence" value="ECO:0007669"/>
    <property type="project" value="UniProtKB-KW"/>
</dbReference>
<dbReference type="GO" id="GO:0006281">
    <property type="term" value="P:DNA repair"/>
    <property type="evidence" value="ECO:0007669"/>
    <property type="project" value="InterPro"/>
</dbReference>
<proteinExistence type="inferred from homology"/>
<dbReference type="InterPro" id="IPR049428">
    <property type="entry name" value="RecA-like_N"/>
</dbReference>
<evidence type="ECO:0000256" key="1">
    <source>
        <dbReference type="ARBA" id="ARBA00009391"/>
    </source>
</evidence>
<name>X0X3D6_9ZZZZ</name>
<dbReference type="PANTHER" id="PTHR45900">
    <property type="entry name" value="RECA"/>
    <property type="match status" value="1"/>
</dbReference>
<feature type="non-terminal residue" evidence="6">
    <location>
        <position position="192"/>
    </location>
</feature>
<organism evidence="6">
    <name type="scientific">marine sediment metagenome</name>
    <dbReference type="NCBI Taxonomy" id="412755"/>
    <lineage>
        <taxon>unclassified sequences</taxon>
        <taxon>metagenomes</taxon>
        <taxon>ecological metagenomes</taxon>
    </lineage>
</organism>
<dbReference type="Gene3D" id="3.40.50.300">
    <property type="entry name" value="P-loop containing nucleotide triphosphate hydrolases"/>
    <property type="match status" value="1"/>
</dbReference>